<dbReference type="InterPro" id="IPR002220">
    <property type="entry name" value="DapA-like"/>
</dbReference>
<evidence type="ECO:0000256" key="2">
    <source>
        <dbReference type="ARBA" id="ARBA00004983"/>
    </source>
</evidence>
<dbReference type="NCBIfam" id="TIGR03249">
    <property type="entry name" value="KdgD"/>
    <property type="match status" value="1"/>
</dbReference>
<dbReference type="PANTHER" id="PTHR12128:SF19">
    <property type="entry name" value="5-DEHYDRO-4-DEOXYGLUCARATE DEHYDRATASE 2-RELATED"/>
    <property type="match status" value="1"/>
</dbReference>
<dbReference type="CDD" id="cd00951">
    <property type="entry name" value="KDGDH"/>
    <property type="match status" value="1"/>
</dbReference>
<dbReference type="PANTHER" id="PTHR12128">
    <property type="entry name" value="DIHYDRODIPICOLINATE SYNTHASE"/>
    <property type="match status" value="1"/>
</dbReference>
<sequence length="307" mass="32055">MTTSLSDLASRIGGGLLSFPVTHFGPEGALDIDAYQGHVARQANAGAVALFAAGGTGEFFSLTLEEYGQVVRAAVEAAEGRVPVIAGCGYGTAMAVEFARSAADSGAAAILLLPPYLMNAEQAGLVRHVQAVANAIDIGVILYGRDNGVYTEASVARLAETCPNLIGYKDGVGDLDALTRIVKGIGDRLVYVGGVPTAEMLALPYFSIGVSTYSSAIYNFLPDLACRFYDAARDGDAAMVNAILGDFFFPYIALRNRARGYAVSIVKAGMRIVGQPAGPVRPPLIDLTSEEEGELARLVDVGRRLGG</sequence>
<evidence type="ECO:0000313" key="9">
    <source>
        <dbReference type="EMBL" id="SDB55035.1"/>
    </source>
</evidence>
<feature type="binding site" evidence="8">
    <location>
        <position position="56"/>
    </location>
    <ligand>
        <name>pyruvate</name>
        <dbReference type="ChEBI" id="CHEBI:15361"/>
    </ligand>
</feature>
<dbReference type="EC" id="4.2.1.41" evidence="5"/>
<dbReference type="NCBIfam" id="NF002958">
    <property type="entry name" value="PRK03620.1"/>
    <property type="match status" value="1"/>
</dbReference>
<evidence type="ECO:0000256" key="4">
    <source>
        <dbReference type="ARBA" id="ARBA00023239"/>
    </source>
</evidence>
<reference evidence="9 10" key="1">
    <citation type="submission" date="2016-10" db="EMBL/GenBank/DDBJ databases">
        <authorList>
            <person name="de Groot N.N."/>
        </authorList>
    </citation>
    <scope>NUCLEOTIDE SEQUENCE [LARGE SCALE GENOMIC DNA]</scope>
    <source>
        <strain evidence="9 10">ATCC 35022</strain>
    </source>
</reference>
<dbReference type="HAMAP" id="MF_00694">
    <property type="entry name" value="KDGDH"/>
    <property type="match status" value="1"/>
</dbReference>
<feature type="active site" description="Schiff-base intermediate with substrate" evidence="7">
    <location>
        <position position="169"/>
    </location>
</feature>
<evidence type="ECO:0000256" key="3">
    <source>
        <dbReference type="ARBA" id="ARBA00007592"/>
    </source>
</evidence>
<protein>
    <recommendedName>
        <fullName evidence="5">Probable 5-dehydro-4-deoxyglucarate dehydratase</fullName>
        <ecNumber evidence="5">4.2.1.41</ecNumber>
    </recommendedName>
    <alternativeName>
        <fullName evidence="5">5-keto-4-deoxy-glucarate dehydratase</fullName>
        <shortName evidence="5">KDGDH</shortName>
    </alternativeName>
</protein>
<comment type="pathway">
    <text evidence="2 5">Carbohydrate acid metabolism; D-glucarate degradation; 2,5-dioxopentanoate from D-glucarate: step 2/2.</text>
</comment>
<dbReference type="OrthoDB" id="8995637at2"/>
<dbReference type="AlphaFoldDB" id="A0A1G6EDL2"/>
<dbReference type="SUPFAM" id="SSF51569">
    <property type="entry name" value="Aldolase"/>
    <property type="match status" value="1"/>
</dbReference>
<keyword evidence="4 5" id="KW-0456">Lyase</keyword>
<dbReference type="PRINTS" id="PR00146">
    <property type="entry name" value="DHPICSNTHASE"/>
</dbReference>
<evidence type="ECO:0000256" key="8">
    <source>
        <dbReference type="PIRSR" id="PIRSR001365-2"/>
    </source>
</evidence>
<comment type="catalytic activity">
    <reaction evidence="1 5">
        <text>5-dehydro-4-deoxy-D-glucarate + H(+) = 2,5-dioxopentanoate + CO2 + H2O</text>
        <dbReference type="Rhea" id="RHEA:24608"/>
        <dbReference type="ChEBI" id="CHEBI:15377"/>
        <dbReference type="ChEBI" id="CHEBI:15378"/>
        <dbReference type="ChEBI" id="CHEBI:16526"/>
        <dbReference type="ChEBI" id="CHEBI:42819"/>
        <dbReference type="ChEBI" id="CHEBI:58136"/>
        <dbReference type="EC" id="4.2.1.41"/>
    </reaction>
</comment>
<dbReference type="InterPro" id="IPR017655">
    <property type="entry name" value="Dehydro-deoxyglucarate_dehyd"/>
</dbReference>
<evidence type="ECO:0000256" key="7">
    <source>
        <dbReference type="PIRSR" id="PIRSR001365-1"/>
    </source>
</evidence>
<feature type="active site" description="Proton donor/acceptor" evidence="7">
    <location>
        <position position="143"/>
    </location>
</feature>
<dbReference type="Proteomes" id="UP000199071">
    <property type="component" value="Unassembled WGS sequence"/>
</dbReference>
<dbReference type="UniPathway" id="UPA00564">
    <property type="reaction ID" value="UER00628"/>
</dbReference>
<dbReference type="GO" id="GO:0008840">
    <property type="term" value="F:4-hydroxy-tetrahydrodipicolinate synthase activity"/>
    <property type="evidence" value="ECO:0007669"/>
    <property type="project" value="TreeGrafter"/>
</dbReference>
<dbReference type="EMBL" id="FMXQ01000011">
    <property type="protein sequence ID" value="SDB55035.1"/>
    <property type="molecule type" value="Genomic_DNA"/>
</dbReference>
<dbReference type="Pfam" id="PF00701">
    <property type="entry name" value="DHDPS"/>
    <property type="match status" value="1"/>
</dbReference>
<comment type="similarity">
    <text evidence="3 5 6">Belongs to the DapA family.</text>
</comment>
<gene>
    <name evidence="9" type="ORF">SAMN02982931_04364</name>
</gene>
<dbReference type="Gene3D" id="3.20.20.70">
    <property type="entry name" value="Aldolase class I"/>
    <property type="match status" value="1"/>
</dbReference>
<accession>A0A1G6EDL2</accession>
<evidence type="ECO:0000313" key="10">
    <source>
        <dbReference type="Proteomes" id="UP000199071"/>
    </source>
</evidence>
<dbReference type="STRING" id="665467.SAMN02982931_04364"/>
<dbReference type="InterPro" id="IPR013785">
    <property type="entry name" value="Aldolase_TIM"/>
</dbReference>
<name>A0A1G6EDL2_9HYPH</name>
<dbReference type="GO" id="GO:0047448">
    <property type="term" value="F:5-dehydro-4-deoxyglucarate dehydratase activity"/>
    <property type="evidence" value="ECO:0007669"/>
    <property type="project" value="UniProtKB-UniRule"/>
</dbReference>
<keyword evidence="10" id="KW-1185">Reference proteome</keyword>
<dbReference type="SMART" id="SM01130">
    <property type="entry name" value="DHDPS"/>
    <property type="match status" value="1"/>
</dbReference>
<evidence type="ECO:0000256" key="6">
    <source>
        <dbReference type="PIRNR" id="PIRNR001365"/>
    </source>
</evidence>
<evidence type="ECO:0000256" key="1">
    <source>
        <dbReference type="ARBA" id="ARBA00001446"/>
    </source>
</evidence>
<dbReference type="RefSeq" id="WP_090880174.1">
    <property type="nucleotide sequence ID" value="NZ_FMXQ01000011.1"/>
</dbReference>
<evidence type="ECO:0000256" key="5">
    <source>
        <dbReference type="HAMAP-Rule" id="MF_00694"/>
    </source>
</evidence>
<dbReference type="PIRSF" id="PIRSF001365">
    <property type="entry name" value="DHDPS"/>
    <property type="match status" value="1"/>
</dbReference>
<proteinExistence type="inferred from homology"/>
<dbReference type="GO" id="GO:0042838">
    <property type="term" value="P:D-glucarate catabolic process"/>
    <property type="evidence" value="ECO:0007669"/>
    <property type="project" value="UniProtKB-UniRule"/>
</dbReference>
<organism evidence="9 10">
    <name type="scientific">Bauldia litoralis</name>
    <dbReference type="NCBI Taxonomy" id="665467"/>
    <lineage>
        <taxon>Bacteria</taxon>
        <taxon>Pseudomonadati</taxon>
        <taxon>Pseudomonadota</taxon>
        <taxon>Alphaproteobacteria</taxon>
        <taxon>Hyphomicrobiales</taxon>
        <taxon>Kaistiaceae</taxon>
        <taxon>Bauldia</taxon>
    </lineage>
</organism>